<gene>
    <name evidence="5" type="ORF">H7F51_10950</name>
</gene>
<evidence type="ECO:0000256" key="1">
    <source>
        <dbReference type="ARBA" id="ARBA00006739"/>
    </source>
</evidence>
<name>A0A7X1KM87_9SPHN</name>
<dbReference type="InterPro" id="IPR029044">
    <property type="entry name" value="Nucleotide-diphossugar_trans"/>
</dbReference>
<evidence type="ECO:0000256" key="2">
    <source>
        <dbReference type="ARBA" id="ARBA00022676"/>
    </source>
</evidence>
<dbReference type="InterPro" id="IPR001173">
    <property type="entry name" value="Glyco_trans_2-like"/>
</dbReference>
<evidence type="ECO:0000313" key="6">
    <source>
        <dbReference type="Proteomes" id="UP000566813"/>
    </source>
</evidence>
<evidence type="ECO:0000313" key="5">
    <source>
        <dbReference type="EMBL" id="MBC2666045.1"/>
    </source>
</evidence>
<dbReference type="Proteomes" id="UP000566813">
    <property type="component" value="Unassembled WGS sequence"/>
</dbReference>
<dbReference type="EMBL" id="JACLAW010000007">
    <property type="protein sequence ID" value="MBC2666045.1"/>
    <property type="molecule type" value="Genomic_DNA"/>
</dbReference>
<dbReference type="PANTHER" id="PTHR43685:SF5">
    <property type="entry name" value="GLYCOSYLTRANSFERASE EPSE-RELATED"/>
    <property type="match status" value="1"/>
</dbReference>
<dbReference type="RefSeq" id="WP_185664346.1">
    <property type="nucleotide sequence ID" value="NZ_JACLAW010000007.1"/>
</dbReference>
<feature type="domain" description="Glycosyltransferase 2-like" evidence="4">
    <location>
        <begin position="9"/>
        <end position="167"/>
    </location>
</feature>
<keyword evidence="6" id="KW-1185">Reference proteome</keyword>
<comment type="similarity">
    <text evidence="1">Belongs to the glycosyltransferase 2 family.</text>
</comment>
<dbReference type="GO" id="GO:0016757">
    <property type="term" value="F:glycosyltransferase activity"/>
    <property type="evidence" value="ECO:0007669"/>
    <property type="project" value="UniProtKB-KW"/>
</dbReference>
<comment type="caution">
    <text evidence="5">The sequence shown here is derived from an EMBL/GenBank/DDBJ whole genome shotgun (WGS) entry which is preliminary data.</text>
</comment>
<accession>A0A7X1KM87</accession>
<protein>
    <submittedName>
        <fullName evidence="5">Glycosyltransferase</fullName>
    </submittedName>
</protein>
<dbReference type="InterPro" id="IPR050834">
    <property type="entry name" value="Glycosyltransf_2"/>
</dbReference>
<keyword evidence="2" id="KW-0328">Glycosyltransferase</keyword>
<evidence type="ECO:0000259" key="4">
    <source>
        <dbReference type="Pfam" id="PF00535"/>
    </source>
</evidence>
<evidence type="ECO:0000256" key="3">
    <source>
        <dbReference type="ARBA" id="ARBA00022679"/>
    </source>
</evidence>
<dbReference type="Pfam" id="PF00535">
    <property type="entry name" value="Glycos_transf_2"/>
    <property type="match status" value="1"/>
</dbReference>
<reference evidence="5 6" key="1">
    <citation type="submission" date="2020-08" db="EMBL/GenBank/DDBJ databases">
        <title>The genome sequence of type strain Novosphingobium flavum NBRC 111647.</title>
        <authorList>
            <person name="Liu Y."/>
        </authorList>
    </citation>
    <scope>NUCLEOTIDE SEQUENCE [LARGE SCALE GENOMIC DNA]</scope>
    <source>
        <strain evidence="5 6">NBRC 111647</strain>
    </source>
</reference>
<organism evidence="5 6">
    <name type="scientific">Novosphingobium flavum</name>
    <dbReference type="NCBI Taxonomy" id="1778672"/>
    <lineage>
        <taxon>Bacteria</taxon>
        <taxon>Pseudomonadati</taxon>
        <taxon>Pseudomonadota</taxon>
        <taxon>Alphaproteobacteria</taxon>
        <taxon>Sphingomonadales</taxon>
        <taxon>Sphingomonadaceae</taxon>
        <taxon>Novosphingobium</taxon>
    </lineage>
</organism>
<dbReference type="SUPFAM" id="SSF53448">
    <property type="entry name" value="Nucleotide-diphospho-sugar transferases"/>
    <property type="match status" value="1"/>
</dbReference>
<sequence length="331" mass="35953">MAASPAITVALSVFNNARHLDAAIGSVRTQTFTDFEFLIVDDGSTDGSDAIIAAHAASDPRIRPILRENRGLVASLNQLIAEARAPLFARMDGDDICRPERFARQVAHLAAHSGCGIVGTWAELIDEHDRPLGKGGEKPLTHAELAALLRTGPLFCHPSVMARTELLRATGGYHSSYRHCEDHDLWLRLAGRTTMANLPERLIRYRVYPGQVSQRHAVEQALNVAVSWEAHVRRQRGEPDPIAPGTQIPSLPELDGLFNEPGLGERLRGELVERLAWQPAALAGEGQGLLIDHIRALPAAQRAPLWRLAGRLARHGHVGAATRVALSLAGI</sequence>
<keyword evidence="3 5" id="KW-0808">Transferase</keyword>
<dbReference type="Gene3D" id="3.90.550.10">
    <property type="entry name" value="Spore Coat Polysaccharide Biosynthesis Protein SpsA, Chain A"/>
    <property type="match status" value="1"/>
</dbReference>
<dbReference type="AlphaFoldDB" id="A0A7X1KM87"/>
<proteinExistence type="inferred from homology"/>
<dbReference type="PANTHER" id="PTHR43685">
    <property type="entry name" value="GLYCOSYLTRANSFERASE"/>
    <property type="match status" value="1"/>
</dbReference>